<keyword evidence="3" id="KW-1185">Reference proteome</keyword>
<feature type="compositionally biased region" description="Acidic residues" evidence="1">
    <location>
        <begin position="114"/>
        <end position="133"/>
    </location>
</feature>
<protein>
    <submittedName>
        <fullName evidence="2">Uncharacterized protein</fullName>
    </submittedName>
</protein>
<organism evidence="2 3">
    <name type="scientific">Rhizophlyctis rosea</name>
    <dbReference type="NCBI Taxonomy" id="64517"/>
    <lineage>
        <taxon>Eukaryota</taxon>
        <taxon>Fungi</taxon>
        <taxon>Fungi incertae sedis</taxon>
        <taxon>Chytridiomycota</taxon>
        <taxon>Chytridiomycota incertae sedis</taxon>
        <taxon>Chytridiomycetes</taxon>
        <taxon>Rhizophlyctidales</taxon>
        <taxon>Rhizophlyctidaceae</taxon>
        <taxon>Rhizophlyctis</taxon>
    </lineage>
</organism>
<gene>
    <name evidence="2" type="ORF">HK097_001469</name>
</gene>
<name>A0AAD5S773_9FUNG</name>
<comment type="caution">
    <text evidence="2">The sequence shown here is derived from an EMBL/GenBank/DDBJ whole genome shotgun (WGS) entry which is preliminary data.</text>
</comment>
<evidence type="ECO:0000256" key="1">
    <source>
        <dbReference type="SAM" id="MobiDB-lite"/>
    </source>
</evidence>
<dbReference type="Proteomes" id="UP001212841">
    <property type="component" value="Unassembled WGS sequence"/>
</dbReference>
<feature type="non-terminal residue" evidence="2">
    <location>
        <position position="1"/>
    </location>
</feature>
<reference evidence="2" key="1">
    <citation type="submission" date="2020-05" db="EMBL/GenBank/DDBJ databases">
        <title>Phylogenomic resolution of chytrid fungi.</title>
        <authorList>
            <person name="Stajich J.E."/>
            <person name="Amses K."/>
            <person name="Simmons R."/>
            <person name="Seto K."/>
            <person name="Myers J."/>
            <person name="Bonds A."/>
            <person name="Quandt C.A."/>
            <person name="Barry K."/>
            <person name="Liu P."/>
            <person name="Grigoriev I."/>
            <person name="Longcore J.E."/>
            <person name="James T.Y."/>
        </authorList>
    </citation>
    <scope>NUCLEOTIDE SEQUENCE</scope>
    <source>
        <strain evidence="2">JEL0318</strain>
    </source>
</reference>
<dbReference type="EMBL" id="JADGJD010001294">
    <property type="protein sequence ID" value="KAJ3044435.1"/>
    <property type="molecule type" value="Genomic_DNA"/>
</dbReference>
<evidence type="ECO:0000313" key="2">
    <source>
        <dbReference type="EMBL" id="KAJ3044435.1"/>
    </source>
</evidence>
<proteinExistence type="predicted"/>
<evidence type="ECO:0000313" key="3">
    <source>
        <dbReference type="Proteomes" id="UP001212841"/>
    </source>
</evidence>
<accession>A0AAD5S773</accession>
<dbReference type="AlphaFoldDB" id="A0AAD5S773"/>
<sequence length="192" mass="20473">MEAASIPNVGYKPTSLEKEAYLAVQTLLEYWDETYFAKKPTPIVTPAPATPSTKSSTIDVKAESVHEVGEGDKKDGEGEGATDAEGGEDVPDAKDQEGVQDVENVAEEYVPPEPDLDDDGAMSELEPDVDEEDGEKKEGEDQDGVDGTVSPPELDMDEDTSDGDAGARPAEDADPEEKESRPLSAKSVESLK</sequence>
<feature type="region of interest" description="Disordered" evidence="1">
    <location>
        <begin position="37"/>
        <end position="192"/>
    </location>
</feature>
<feature type="compositionally biased region" description="Basic and acidic residues" evidence="1">
    <location>
        <begin position="60"/>
        <end position="77"/>
    </location>
</feature>
<feature type="compositionally biased region" description="Acidic residues" evidence="1">
    <location>
        <begin position="78"/>
        <end position="90"/>
    </location>
</feature>